<reference evidence="2" key="1">
    <citation type="submission" date="2017-01" db="EMBL/GenBank/DDBJ databases">
        <authorList>
            <person name="Varghese N."/>
            <person name="Submissions S."/>
        </authorList>
    </citation>
    <scope>NUCLEOTIDE SEQUENCE [LARGE SCALE GENOMIC DNA]</scope>
    <source>
        <strain evidence="2">DSM 21054</strain>
    </source>
</reference>
<evidence type="ECO:0000313" key="1">
    <source>
        <dbReference type="EMBL" id="SIS69396.1"/>
    </source>
</evidence>
<dbReference type="KEGG" id="fln:FLA_5278"/>
<dbReference type="AlphaFoldDB" id="A0A173MP59"/>
<dbReference type="RefSeq" id="WP_076375634.1">
    <property type="nucleotide sequence ID" value="NZ_AP017422.1"/>
</dbReference>
<keyword evidence="2" id="KW-1185">Reference proteome</keyword>
<dbReference type="InterPro" id="IPR008620">
    <property type="entry name" value="FixH"/>
</dbReference>
<dbReference type="OrthoDB" id="1493774at2"/>
<dbReference type="Proteomes" id="UP000186917">
    <property type="component" value="Unassembled WGS sequence"/>
</dbReference>
<gene>
    <name evidence="1" type="ORF">SAMN05421788_101670</name>
</gene>
<accession>A0A173MP59</accession>
<name>A0A173MP59_9BACT</name>
<dbReference type="STRING" id="477680.SAMN05421788_101670"/>
<organism evidence="1 2">
    <name type="scientific">Filimonas lacunae</name>
    <dbReference type="NCBI Taxonomy" id="477680"/>
    <lineage>
        <taxon>Bacteria</taxon>
        <taxon>Pseudomonadati</taxon>
        <taxon>Bacteroidota</taxon>
        <taxon>Chitinophagia</taxon>
        <taxon>Chitinophagales</taxon>
        <taxon>Chitinophagaceae</taxon>
        <taxon>Filimonas</taxon>
    </lineage>
</organism>
<dbReference type="Pfam" id="PF05751">
    <property type="entry name" value="FixH"/>
    <property type="match status" value="1"/>
</dbReference>
<proteinExistence type="predicted"/>
<protein>
    <submittedName>
        <fullName evidence="1">FixH protein</fullName>
    </submittedName>
</protein>
<evidence type="ECO:0000313" key="2">
    <source>
        <dbReference type="Proteomes" id="UP000186917"/>
    </source>
</evidence>
<sequence length="144" mass="16105">MSWGNRLILVFVAFAALIGTLVYKAVHTRFDLVSADYYKQELSYQQRINGIKNAGVLGVLAVEQNNTSVTIVMPDALKGAMVEGEAWFYRKSNADADCKVPLQINEAGEQVVNKRLLKPGPYLLKMDMKANGTNYYVEKELQVN</sequence>
<dbReference type="EMBL" id="FTOR01000001">
    <property type="protein sequence ID" value="SIS69396.1"/>
    <property type="molecule type" value="Genomic_DNA"/>
</dbReference>